<evidence type="ECO:0000313" key="3">
    <source>
        <dbReference type="EMBL" id="EDM50343.1"/>
    </source>
</evidence>
<dbReference type="Proteomes" id="UP000006000">
    <property type="component" value="Unassembled WGS sequence"/>
</dbReference>
<gene>
    <name evidence="3" type="ORF">EUBVEN_02294</name>
</gene>
<evidence type="ECO:0000259" key="2">
    <source>
        <dbReference type="Pfam" id="PF07486"/>
    </source>
</evidence>
<evidence type="ECO:0000313" key="4">
    <source>
        <dbReference type="Proteomes" id="UP000006000"/>
    </source>
</evidence>
<dbReference type="InterPro" id="IPR011105">
    <property type="entry name" value="Cell_wall_hydrolase_SleB"/>
</dbReference>
<dbReference type="GO" id="GO:0016787">
    <property type="term" value="F:hydrolase activity"/>
    <property type="evidence" value="ECO:0007669"/>
    <property type="project" value="UniProtKB-KW"/>
</dbReference>
<accession>A5Z998</accession>
<keyword evidence="3" id="KW-0378">Hydrolase</keyword>
<dbReference type="STRING" id="411463.EUBVEN_02294"/>
<proteinExistence type="predicted"/>
<dbReference type="Pfam" id="PF07486">
    <property type="entry name" value="Hydrolase_2"/>
    <property type="match status" value="1"/>
</dbReference>
<feature type="chain" id="PRO_5002690367" evidence="1">
    <location>
        <begin position="30"/>
        <end position="265"/>
    </location>
</feature>
<sequence length="265" mass="28663">MEVILKHKFIGLLSVAFLMCASTTIAVHAENETTTVENPTTVIAVETTTPVAKTTTPAYVKSITVNKTIKVNKKASIKKDIKLNKTKLKNFTLVSNKTKVATISSSGKIKAKKAGKAVITVKSKNNSALYATINVKVKNRYTKDQLRLMSSIIYSEAGDQSYAGKKAVGIVIANRVSSRSYPNTLSGVIYQPGQFSPARNGSLNRSLALYDSGRLDKGSIKAAKAVLNGDKNVKLSYGTINMNSYLFFSGYVRGARLTIGGHQFK</sequence>
<comment type="caution">
    <text evidence="3">The sequence shown here is derived from an EMBL/GenBank/DDBJ whole genome shotgun (WGS) entry which is preliminary data.</text>
</comment>
<dbReference type="Gene3D" id="2.60.40.1080">
    <property type="match status" value="1"/>
</dbReference>
<protein>
    <submittedName>
        <fullName evidence="3">Cell Wall Hydrolase</fullName>
    </submittedName>
</protein>
<dbReference type="Gene3D" id="1.10.10.2520">
    <property type="entry name" value="Cell wall hydrolase SleB, domain 1"/>
    <property type="match status" value="1"/>
</dbReference>
<reference evidence="3 4" key="2">
    <citation type="submission" date="2007-04" db="EMBL/GenBank/DDBJ databases">
        <title>Draft genome sequence of Eubacterium ventriosum (ATCC 27560).</title>
        <authorList>
            <person name="Sudarsanam P."/>
            <person name="Ley R."/>
            <person name="Guruge J."/>
            <person name="Turnbaugh P.J."/>
            <person name="Mahowald M."/>
            <person name="Liep D."/>
            <person name="Gordon J."/>
        </authorList>
    </citation>
    <scope>NUCLEOTIDE SEQUENCE [LARGE SCALE GENOMIC DNA]</scope>
    <source>
        <strain evidence="3 4">ATCC 27560</strain>
    </source>
</reference>
<keyword evidence="1" id="KW-0732">Signal</keyword>
<feature type="domain" description="Cell wall hydrolase SleB" evidence="2">
    <location>
        <begin position="160"/>
        <end position="246"/>
    </location>
</feature>
<organism evidence="3 4">
    <name type="scientific">Eubacterium ventriosum ATCC 27560</name>
    <dbReference type="NCBI Taxonomy" id="411463"/>
    <lineage>
        <taxon>Bacteria</taxon>
        <taxon>Bacillati</taxon>
        <taxon>Bacillota</taxon>
        <taxon>Clostridia</taxon>
        <taxon>Eubacteriales</taxon>
        <taxon>Eubacteriaceae</taxon>
        <taxon>Eubacterium</taxon>
    </lineage>
</organism>
<feature type="signal peptide" evidence="1">
    <location>
        <begin position="1"/>
        <end position="29"/>
    </location>
</feature>
<name>A5Z998_9FIRM</name>
<evidence type="ECO:0000256" key="1">
    <source>
        <dbReference type="SAM" id="SignalP"/>
    </source>
</evidence>
<dbReference type="AlphaFoldDB" id="A5Z998"/>
<dbReference type="EMBL" id="AAVL02000037">
    <property type="protein sequence ID" value="EDM50343.1"/>
    <property type="molecule type" value="Genomic_DNA"/>
</dbReference>
<dbReference type="HOGENOM" id="CLU_1048665_0_0_9"/>
<reference evidence="3 4" key="1">
    <citation type="submission" date="2007-03" db="EMBL/GenBank/DDBJ databases">
        <authorList>
            <person name="Fulton L."/>
            <person name="Clifton S."/>
            <person name="Fulton B."/>
            <person name="Xu J."/>
            <person name="Minx P."/>
            <person name="Pepin K.H."/>
            <person name="Johnson M."/>
            <person name="Thiruvilangam P."/>
            <person name="Bhonagiri V."/>
            <person name="Nash W.E."/>
            <person name="Mardis E.R."/>
            <person name="Wilson R.K."/>
        </authorList>
    </citation>
    <scope>NUCLEOTIDE SEQUENCE [LARGE SCALE GENOMIC DNA]</scope>
    <source>
        <strain evidence="3 4">ATCC 27560</strain>
    </source>
</reference>
<dbReference type="InterPro" id="IPR008964">
    <property type="entry name" value="Invasin/intimin_cell_adhesion"/>
</dbReference>
<dbReference type="InterPro" id="IPR042047">
    <property type="entry name" value="SleB_dom1"/>
</dbReference>
<dbReference type="SUPFAM" id="SSF49373">
    <property type="entry name" value="Invasin/intimin cell-adhesion fragments"/>
    <property type="match status" value="1"/>
</dbReference>
<dbReference type="eggNOG" id="COG3773">
    <property type="taxonomic scope" value="Bacteria"/>
</dbReference>